<dbReference type="Proteomes" id="UP001500956">
    <property type="component" value="Unassembled WGS sequence"/>
</dbReference>
<dbReference type="GO" id="GO:0016787">
    <property type="term" value="F:hydrolase activity"/>
    <property type="evidence" value="ECO:0007669"/>
    <property type="project" value="UniProtKB-KW"/>
</dbReference>
<reference evidence="3" key="1">
    <citation type="journal article" date="2019" name="Int. J. Syst. Evol. Microbiol.">
        <title>The Global Catalogue of Microorganisms (GCM) 10K type strain sequencing project: providing services to taxonomists for standard genome sequencing and annotation.</title>
        <authorList>
            <consortium name="The Broad Institute Genomics Platform"/>
            <consortium name="The Broad Institute Genome Sequencing Center for Infectious Disease"/>
            <person name="Wu L."/>
            <person name="Ma J."/>
        </authorList>
    </citation>
    <scope>NUCLEOTIDE SEQUENCE [LARGE SCALE GENOMIC DNA]</scope>
    <source>
        <strain evidence="3">JCM 18063</strain>
    </source>
</reference>
<name>A0ABP8Y443_9MICO</name>
<keyword evidence="3" id="KW-1185">Reference proteome</keyword>
<dbReference type="InterPro" id="IPR050266">
    <property type="entry name" value="AB_hydrolase_sf"/>
</dbReference>
<dbReference type="SUPFAM" id="SSF53474">
    <property type="entry name" value="alpha/beta-Hydrolases"/>
    <property type="match status" value="1"/>
</dbReference>
<proteinExistence type="predicted"/>
<dbReference type="PRINTS" id="PR00111">
    <property type="entry name" value="ABHYDROLASE"/>
</dbReference>
<organism evidence="2 3">
    <name type="scientific">Isoptericola chiayiensis</name>
    <dbReference type="NCBI Taxonomy" id="579446"/>
    <lineage>
        <taxon>Bacteria</taxon>
        <taxon>Bacillati</taxon>
        <taxon>Actinomycetota</taxon>
        <taxon>Actinomycetes</taxon>
        <taxon>Micrococcales</taxon>
        <taxon>Promicromonosporaceae</taxon>
        <taxon>Isoptericola</taxon>
    </lineage>
</organism>
<dbReference type="InterPro" id="IPR000073">
    <property type="entry name" value="AB_hydrolase_1"/>
</dbReference>
<dbReference type="Pfam" id="PF12697">
    <property type="entry name" value="Abhydrolase_6"/>
    <property type="match status" value="1"/>
</dbReference>
<evidence type="ECO:0000313" key="2">
    <source>
        <dbReference type="EMBL" id="GAA4721488.1"/>
    </source>
</evidence>
<sequence>MTRPHLATTVLRDGAGPPLVLLHGFPLDLRMWRPVAEALPAGIRVIGVDLPGQGHSDLDHLPPSLDAAADAVHATLRAQGEGNAVVVGLSMGGYVALALAERHGDFVHGLGLVDTKATADTPEARDNRRKIARDVEDTQTVDAVRGMPAKLLGPTSELERRALYPAVDHWIRSQSPTGVAWAQRAMAARPDRTAALADFDGPVAVVVGAEDDITPVDDARHMVEAARHGVLTVVPNAGHLTALEEPAAVAKALADLHHRAAHG</sequence>
<dbReference type="EMBL" id="BAABID010000004">
    <property type="protein sequence ID" value="GAA4721488.1"/>
    <property type="molecule type" value="Genomic_DNA"/>
</dbReference>
<gene>
    <name evidence="2" type="ORF">GCM10023216_08350</name>
</gene>
<dbReference type="Gene3D" id="3.40.50.1820">
    <property type="entry name" value="alpha/beta hydrolase"/>
    <property type="match status" value="1"/>
</dbReference>
<dbReference type="PANTHER" id="PTHR43798">
    <property type="entry name" value="MONOACYLGLYCEROL LIPASE"/>
    <property type="match status" value="1"/>
</dbReference>
<dbReference type="RefSeq" id="WP_172148228.1">
    <property type="nucleotide sequence ID" value="NZ_BAABID010000004.1"/>
</dbReference>
<comment type="caution">
    <text evidence="2">The sequence shown here is derived from an EMBL/GenBank/DDBJ whole genome shotgun (WGS) entry which is preliminary data.</text>
</comment>
<evidence type="ECO:0000259" key="1">
    <source>
        <dbReference type="Pfam" id="PF12697"/>
    </source>
</evidence>
<feature type="domain" description="AB hydrolase-1" evidence="1">
    <location>
        <begin position="19"/>
        <end position="252"/>
    </location>
</feature>
<dbReference type="InterPro" id="IPR029058">
    <property type="entry name" value="AB_hydrolase_fold"/>
</dbReference>
<accession>A0ABP8Y443</accession>
<protein>
    <submittedName>
        <fullName evidence="2">Alpha/beta hydrolase</fullName>
    </submittedName>
</protein>
<keyword evidence="2" id="KW-0378">Hydrolase</keyword>
<evidence type="ECO:0000313" key="3">
    <source>
        <dbReference type="Proteomes" id="UP001500956"/>
    </source>
</evidence>